<feature type="transmembrane region" description="Helical" evidence="7">
    <location>
        <begin position="195"/>
        <end position="217"/>
    </location>
</feature>
<dbReference type="InterPro" id="IPR036259">
    <property type="entry name" value="MFS_trans_sf"/>
</dbReference>
<evidence type="ECO:0000256" key="6">
    <source>
        <dbReference type="ARBA" id="ARBA00023136"/>
    </source>
</evidence>
<feature type="transmembrane region" description="Helical" evidence="7">
    <location>
        <begin position="223"/>
        <end position="243"/>
    </location>
</feature>
<dbReference type="InterPro" id="IPR002259">
    <property type="entry name" value="Eqnu_transpt"/>
</dbReference>
<dbReference type="Pfam" id="PF01733">
    <property type="entry name" value="Nucleoside_tran"/>
    <property type="match status" value="1"/>
</dbReference>
<dbReference type="PANTHER" id="PTHR10332">
    <property type="entry name" value="EQUILIBRATIVE NUCLEOSIDE TRANSPORTER"/>
    <property type="match status" value="1"/>
</dbReference>
<accession>A0AAV8YAV3</accession>
<feature type="transmembrane region" description="Helical" evidence="7">
    <location>
        <begin position="350"/>
        <end position="367"/>
    </location>
</feature>
<dbReference type="SUPFAM" id="SSF103473">
    <property type="entry name" value="MFS general substrate transporter"/>
    <property type="match status" value="1"/>
</dbReference>
<feature type="transmembrane region" description="Helical" evidence="7">
    <location>
        <begin position="45"/>
        <end position="68"/>
    </location>
</feature>
<evidence type="ECO:0008006" key="10">
    <source>
        <dbReference type="Google" id="ProtNLM"/>
    </source>
</evidence>
<dbReference type="AlphaFoldDB" id="A0AAV8YAV3"/>
<gene>
    <name evidence="8" type="ORF">NQ318_007587</name>
</gene>
<keyword evidence="9" id="KW-1185">Reference proteome</keyword>
<evidence type="ECO:0000256" key="5">
    <source>
        <dbReference type="ARBA" id="ARBA00022989"/>
    </source>
</evidence>
<keyword evidence="6 7" id="KW-0472">Membrane</keyword>
<dbReference type="EMBL" id="JAPWTK010000134">
    <property type="protein sequence ID" value="KAJ8948583.1"/>
    <property type="molecule type" value="Genomic_DNA"/>
</dbReference>
<comment type="similarity">
    <text evidence="2">Belongs to the SLC29A/ENT transporter (TC 2.A.57) family.</text>
</comment>
<dbReference type="Proteomes" id="UP001162162">
    <property type="component" value="Unassembled WGS sequence"/>
</dbReference>
<evidence type="ECO:0000256" key="2">
    <source>
        <dbReference type="ARBA" id="ARBA00007965"/>
    </source>
</evidence>
<comment type="caution">
    <text evidence="8">The sequence shown here is derived from an EMBL/GenBank/DDBJ whole genome shotgun (WGS) entry which is preliminary data.</text>
</comment>
<name>A0AAV8YAV3_9CUCU</name>
<evidence type="ECO:0000256" key="4">
    <source>
        <dbReference type="ARBA" id="ARBA00022692"/>
    </source>
</evidence>
<reference evidence="8" key="1">
    <citation type="journal article" date="2023" name="Insect Mol. Biol.">
        <title>Genome sequencing provides insights into the evolution of gene families encoding plant cell wall-degrading enzymes in longhorned beetles.</title>
        <authorList>
            <person name="Shin N.R."/>
            <person name="Okamura Y."/>
            <person name="Kirsch R."/>
            <person name="Pauchet Y."/>
        </authorList>
    </citation>
    <scope>NUCLEOTIDE SEQUENCE</scope>
    <source>
        <strain evidence="8">AMC_N1</strain>
    </source>
</reference>
<feature type="transmembrane region" description="Helical" evidence="7">
    <location>
        <begin position="422"/>
        <end position="446"/>
    </location>
</feature>
<organism evidence="8 9">
    <name type="scientific">Aromia moschata</name>
    <dbReference type="NCBI Taxonomy" id="1265417"/>
    <lineage>
        <taxon>Eukaryota</taxon>
        <taxon>Metazoa</taxon>
        <taxon>Ecdysozoa</taxon>
        <taxon>Arthropoda</taxon>
        <taxon>Hexapoda</taxon>
        <taxon>Insecta</taxon>
        <taxon>Pterygota</taxon>
        <taxon>Neoptera</taxon>
        <taxon>Endopterygota</taxon>
        <taxon>Coleoptera</taxon>
        <taxon>Polyphaga</taxon>
        <taxon>Cucujiformia</taxon>
        <taxon>Chrysomeloidea</taxon>
        <taxon>Cerambycidae</taxon>
        <taxon>Cerambycinae</taxon>
        <taxon>Callichromatini</taxon>
        <taxon>Aromia</taxon>
    </lineage>
</organism>
<feature type="transmembrane region" description="Helical" evidence="7">
    <location>
        <begin position="158"/>
        <end position="183"/>
    </location>
</feature>
<dbReference type="PANTHER" id="PTHR10332:SF88">
    <property type="entry name" value="EQUILIBRATIVE NUCLEOSIDE TRANSPORTER 1, ISOFORM A"/>
    <property type="match status" value="1"/>
</dbReference>
<feature type="transmembrane region" description="Helical" evidence="7">
    <location>
        <begin position="128"/>
        <end position="146"/>
    </location>
</feature>
<evidence type="ECO:0000313" key="9">
    <source>
        <dbReference type="Proteomes" id="UP001162162"/>
    </source>
</evidence>
<dbReference type="PRINTS" id="PR01130">
    <property type="entry name" value="DERENTRNSPRT"/>
</dbReference>
<keyword evidence="5 7" id="KW-1133">Transmembrane helix</keyword>
<evidence type="ECO:0000313" key="8">
    <source>
        <dbReference type="EMBL" id="KAJ8948583.1"/>
    </source>
</evidence>
<dbReference type="GO" id="GO:0005886">
    <property type="term" value="C:plasma membrane"/>
    <property type="evidence" value="ECO:0007669"/>
    <property type="project" value="TreeGrafter"/>
</dbReference>
<evidence type="ECO:0000256" key="7">
    <source>
        <dbReference type="SAM" id="Phobius"/>
    </source>
</evidence>
<keyword evidence="4 7" id="KW-0812">Transmembrane</keyword>
<proteinExistence type="inferred from homology"/>
<feature type="transmembrane region" description="Helical" evidence="7">
    <location>
        <begin position="387"/>
        <end position="410"/>
    </location>
</feature>
<evidence type="ECO:0000256" key="3">
    <source>
        <dbReference type="ARBA" id="ARBA00022448"/>
    </source>
</evidence>
<keyword evidence="3" id="KW-0813">Transport</keyword>
<protein>
    <recommendedName>
        <fullName evidence="10">Equilibrative nucleoside transporter 3</fullName>
    </recommendedName>
</protein>
<evidence type="ECO:0000256" key="1">
    <source>
        <dbReference type="ARBA" id="ARBA00004141"/>
    </source>
</evidence>
<comment type="subcellular location">
    <subcellularLocation>
        <location evidence="1">Membrane</location>
        <topology evidence="1">Multi-pass membrane protein</topology>
    </subcellularLocation>
</comment>
<sequence length="449" mass="50757">MTIIVKEKKVSVTSITSYEKQNVPHLVHSDTIKSGADHEPEDKYYYVHIVFMLMGLMHFLPMSFFVTANAYWMYKFRNVSAEITDTDERTALQTHFTPGCSISNCIPGLVCIWMSTIFGYKIKARRRVLVSLSILSACFIGATAFVEINTDSWQTLFFVITMISMVLINASNAVIEVAVLVILSKFPQHYMKVYLLGQGFAAIFNSILQIATLAIGTSTIASALLYFICGTLVMVVSLVLYYFTKFNSCYNYHAKSIVENTKRDLLPFSEVKDMLKVVWPSIVTMGLLQMTQSPAHHAITSLVVPEHYGDGSEWNDKYFVPVITFLYGDILTLLGRIAASKINKTFRGSFLNGFLFIRMLIFLPLIYLCNAQPRNHLPVLFPHDWEYIIILGVFTFTTGYFYNMVFLDIGKYNKVKPEKVEAAFMVFMSVSSVVGALISPISLFSVDLL</sequence>
<dbReference type="GO" id="GO:0005337">
    <property type="term" value="F:nucleoside transmembrane transporter activity"/>
    <property type="evidence" value="ECO:0007669"/>
    <property type="project" value="InterPro"/>
</dbReference>